<accession>A0ABQ6LXG6</accession>
<dbReference type="InterPro" id="IPR016162">
    <property type="entry name" value="Ald_DH_N"/>
</dbReference>
<evidence type="ECO:0000256" key="3">
    <source>
        <dbReference type="ARBA" id="ARBA00023027"/>
    </source>
</evidence>
<dbReference type="PROSITE" id="PS00070">
    <property type="entry name" value="ALDEHYDE_DEHYDR_CYS"/>
    <property type="match status" value="1"/>
</dbReference>
<sequence length="480" mass="51376">METLANYIGGELVAPQSGTYLDNINPATGAVYGRIPRSGEADVDNAVAVAERAQATWQATLPEQRAAIMERIADLIEQNLEVLAAAESEDNGKPLALAKTVDIPRAASNFRFFARAITQFASESHAMGEAAINYTLRDPIGIVGCISPWNLPLYLFTWKIAPALAAGNCVIAKPSEVTPKTAFMLSILCIEAGLPAGVLNILHGLGNEVGNAIVVHPKIKAISFTGGTVTGANIASLAAPKFKKLSLELGGKNPTLVFANCDMEKTVEGVARAAFANQGQICLCGSRIYVEKSIYPEFSRRLLDKVRGMRVGDPSTPVEQGALVSQAHMEKVLAAIDSARKEGGTVLCGGERIVPEGRCANGYFVAPTLIEGLPLNCETNQQEIFGPVATLQAFETEQEAVALANGTDYGLAASVWSEDLRQSHRVAKQLEFGIVWVNCWLQRDLRTPFGGVKNSGVGREGGLEALRFFTEPKNVCINYE</sequence>
<feature type="domain" description="Aldehyde dehydrogenase" evidence="6">
    <location>
        <begin position="14"/>
        <end position="475"/>
    </location>
</feature>
<evidence type="ECO:0000313" key="7">
    <source>
        <dbReference type="EMBL" id="GMG86788.1"/>
    </source>
</evidence>
<dbReference type="SUPFAM" id="SSF53720">
    <property type="entry name" value="ALDH-like"/>
    <property type="match status" value="1"/>
</dbReference>
<dbReference type="InterPro" id="IPR016160">
    <property type="entry name" value="Ald_DH_CS_CYS"/>
</dbReference>
<dbReference type="InterPro" id="IPR029510">
    <property type="entry name" value="Ald_DH_CS_GLU"/>
</dbReference>
<dbReference type="Gene3D" id="3.40.605.10">
    <property type="entry name" value="Aldehyde Dehydrogenase, Chain A, domain 1"/>
    <property type="match status" value="1"/>
</dbReference>
<dbReference type="Gene3D" id="3.40.309.10">
    <property type="entry name" value="Aldehyde Dehydrogenase, Chain A, domain 2"/>
    <property type="match status" value="1"/>
</dbReference>
<dbReference type="RefSeq" id="WP_285763370.1">
    <property type="nucleotide sequence ID" value="NZ_BSYJ01000002.1"/>
</dbReference>
<dbReference type="PROSITE" id="PS00687">
    <property type="entry name" value="ALDEHYDE_DEHYDR_GLU"/>
    <property type="match status" value="1"/>
</dbReference>
<evidence type="ECO:0000256" key="5">
    <source>
        <dbReference type="RuleBase" id="RU003345"/>
    </source>
</evidence>
<keyword evidence="8" id="KW-1185">Reference proteome</keyword>
<evidence type="ECO:0000256" key="1">
    <source>
        <dbReference type="ARBA" id="ARBA00009986"/>
    </source>
</evidence>
<name>A0ABQ6LXG6_9GAMM</name>
<gene>
    <name evidence="7" type="ORF">MNKW57_11090</name>
</gene>
<dbReference type="PANTHER" id="PTHR43720:SF2">
    <property type="entry name" value="2-AMINOMUCONIC SEMIALDEHYDE DEHYDROGENASE"/>
    <property type="match status" value="1"/>
</dbReference>
<comment type="similarity">
    <text evidence="1 5">Belongs to the aldehyde dehydrogenase family.</text>
</comment>
<evidence type="ECO:0000259" key="6">
    <source>
        <dbReference type="Pfam" id="PF00171"/>
    </source>
</evidence>
<evidence type="ECO:0000256" key="4">
    <source>
        <dbReference type="PROSITE-ProRule" id="PRU10007"/>
    </source>
</evidence>
<evidence type="ECO:0000313" key="8">
    <source>
        <dbReference type="Proteomes" id="UP001224392"/>
    </source>
</evidence>
<dbReference type="EMBL" id="BSYJ01000002">
    <property type="protein sequence ID" value="GMG86788.1"/>
    <property type="molecule type" value="Genomic_DNA"/>
</dbReference>
<feature type="active site" evidence="4">
    <location>
        <position position="248"/>
    </location>
</feature>
<evidence type="ECO:0000256" key="2">
    <source>
        <dbReference type="ARBA" id="ARBA00023002"/>
    </source>
</evidence>
<protein>
    <submittedName>
        <fullName evidence="7">Aldehyde dehydrogenase</fullName>
    </submittedName>
</protein>
<keyword evidence="2 5" id="KW-0560">Oxidoreductase</keyword>
<dbReference type="InterPro" id="IPR016163">
    <property type="entry name" value="Ald_DH_C"/>
</dbReference>
<dbReference type="Pfam" id="PF00171">
    <property type="entry name" value="Aldedh"/>
    <property type="match status" value="1"/>
</dbReference>
<dbReference type="CDD" id="cd07093">
    <property type="entry name" value="ALDH_F8_HMSADH"/>
    <property type="match status" value="1"/>
</dbReference>
<dbReference type="InterPro" id="IPR016161">
    <property type="entry name" value="Ald_DH/histidinol_DH"/>
</dbReference>
<proteinExistence type="inferred from homology"/>
<comment type="caution">
    <text evidence="7">The sequence shown here is derived from an EMBL/GenBank/DDBJ whole genome shotgun (WGS) entry which is preliminary data.</text>
</comment>
<keyword evidence="3" id="KW-0520">NAD</keyword>
<dbReference type="InterPro" id="IPR015590">
    <property type="entry name" value="Aldehyde_DH_dom"/>
</dbReference>
<reference evidence="7 8" key="1">
    <citation type="submission" date="2023-04" db="EMBL/GenBank/DDBJ databases">
        <title>Marinobulbifer ophiurae gen. nov., sp. Nov., isolate from tissue of brittle star Ophioplocus japonicus.</title>
        <authorList>
            <person name="Kawano K."/>
            <person name="Sawayama S."/>
            <person name="Nakagawa S."/>
        </authorList>
    </citation>
    <scope>NUCLEOTIDE SEQUENCE [LARGE SCALE GENOMIC DNA]</scope>
    <source>
        <strain evidence="7 8">NKW57</strain>
    </source>
</reference>
<organism evidence="7 8">
    <name type="scientific">Biformimicrobium ophioploci</name>
    <dbReference type="NCBI Taxonomy" id="3036711"/>
    <lineage>
        <taxon>Bacteria</taxon>
        <taxon>Pseudomonadati</taxon>
        <taxon>Pseudomonadota</taxon>
        <taxon>Gammaproteobacteria</taxon>
        <taxon>Cellvibrionales</taxon>
        <taxon>Microbulbiferaceae</taxon>
        <taxon>Biformimicrobium</taxon>
    </lineage>
</organism>
<dbReference type="PANTHER" id="PTHR43720">
    <property type="entry name" value="2-AMINOMUCONIC SEMIALDEHYDE DEHYDROGENASE"/>
    <property type="match status" value="1"/>
</dbReference>
<dbReference type="Proteomes" id="UP001224392">
    <property type="component" value="Unassembled WGS sequence"/>
</dbReference>